<proteinExistence type="inferred from homology"/>
<evidence type="ECO:0000313" key="8">
    <source>
        <dbReference type="Proteomes" id="UP000823990"/>
    </source>
</evidence>
<gene>
    <name evidence="7" type="ORF">H9892_03950</name>
</gene>
<dbReference type="AlphaFoldDB" id="A0A9D1PZ58"/>
<dbReference type="Pfam" id="PF00285">
    <property type="entry name" value="Citrate_synt"/>
    <property type="match status" value="1"/>
</dbReference>
<dbReference type="PANTHER" id="PTHR11739">
    <property type="entry name" value="CITRATE SYNTHASE"/>
    <property type="match status" value="1"/>
</dbReference>
<dbReference type="Gene3D" id="1.10.230.10">
    <property type="entry name" value="Cytochrome P450-Terp, domain 2"/>
    <property type="match status" value="1"/>
</dbReference>
<dbReference type="InterPro" id="IPR016142">
    <property type="entry name" value="Citrate_synth-like_lrg_a-sub"/>
</dbReference>
<evidence type="ECO:0000256" key="1">
    <source>
        <dbReference type="ARBA" id="ARBA00005163"/>
    </source>
</evidence>
<comment type="similarity">
    <text evidence="2 5">Belongs to the citrate synthase family.</text>
</comment>
<comment type="pathway">
    <text evidence="1">Carbohydrate metabolism; tricarboxylic acid cycle.</text>
</comment>
<evidence type="ECO:0000313" key="7">
    <source>
        <dbReference type="EMBL" id="HIW02472.1"/>
    </source>
</evidence>
<accession>A0A9D1PZ58</accession>
<feature type="active site" evidence="6">
    <location>
        <position position="390"/>
    </location>
</feature>
<dbReference type="GO" id="GO:0005829">
    <property type="term" value="C:cytosol"/>
    <property type="evidence" value="ECO:0007669"/>
    <property type="project" value="TreeGrafter"/>
</dbReference>
<name>A0A9D1PZ58_9FIRM</name>
<dbReference type="GO" id="GO:0005975">
    <property type="term" value="P:carbohydrate metabolic process"/>
    <property type="evidence" value="ECO:0007669"/>
    <property type="project" value="TreeGrafter"/>
</dbReference>
<evidence type="ECO:0000256" key="3">
    <source>
        <dbReference type="ARBA" id="ARBA00022679"/>
    </source>
</evidence>
<dbReference type="PIRSF" id="PIRSF001369">
    <property type="entry name" value="Citrate_synth"/>
    <property type="match status" value="1"/>
</dbReference>
<evidence type="ECO:0000256" key="5">
    <source>
        <dbReference type="PIRNR" id="PIRNR001369"/>
    </source>
</evidence>
<dbReference type="GO" id="GO:0006099">
    <property type="term" value="P:tricarboxylic acid cycle"/>
    <property type="evidence" value="ECO:0007669"/>
    <property type="project" value="InterPro"/>
</dbReference>
<reference evidence="7" key="1">
    <citation type="journal article" date="2021" name="PeerJ">
        <title>Extensive microbial diversity within the chicken gut microbiome revealed by metagenomics and culture.</title>
        <authorList>
            <person name="Gilroy R."/>
            <person name="Ravi A."/>
            <person name="Getino M."/>
            <person name="Pursley I."/>
            <person name="Horton D.L."/>
            <person name="Alikhan N.F."/>
            <person name="Baker D."/>
            <person name="Gharbi K."/>
            <person name="Hall N."/>
            <person name="Watson M."/>
            <person name="Adriaenssens E.M."/>
            <person name="Foster-Nyarko E."/>
            <person name="Jarju S."/>
            <person name="Secka A."/>
            <person name="Antonio M."/>
            <person name="Oren A."/>
            <person name="Chaudhuri R.R."/>
            <person name="La Ragione R."/>
            <person name="Hildebrand F."/>
            <person name="Pallen M.J."/>
        </authorList>
    </citation>
    <scope>NUCLEOTIDE SEQUENCE</scope>
    <source>
        <strain evidence="7">12435</strain>
    </source>
</reference>
<dbReference type="Proteomes" id="UP000823990">
    <property type="component" value="Unassembled WGS sequence"/>
</dbReference>
<dbReference type="InterPro" id="IPR016143">
    <property type="entry name" value="Citrate_synth-like_sm_a-sub"/>
</dbReference>
<dbReference type="EMBL" id="DXHS01000068">
    <property type="protein sequence ID" value="HIW02472.1"/>
    <property type="molecule type" value="Genomic_DNA"/>
</dbReference>
<protein>
    <recommendedName>
        <fullName evidence="5">Citrate synthase</fullName>
    </recommendedName>
</protein>
<dbReference type="InterPro" id="IPR024176">
    <property type="entry name" value="Citrate_synthase_bac-typ"/>
</dbReference>
<dbReference type="GO" id="GO:0036440">
    <property type="term" value="F:citrate synthase activity"/>
    <property type="evidence" value="ECO:0007669"/>
    <property type="project" value="UniProtKB-EC"/>
</dbReference>
<reference evidence="7" key="2">
    <citation type="submission" date="2021-04" db="EMBL/GenBank/DDBJ databases">
        <authorList>
            <person name="Gilroy R."/>
        </authorList>
    </citation>
    <scope>NUCLEOTIDE SEQUENCE</scope>
    <source>
        <strain evidence="7">12435</strain>
    </source>
</reference>
<dbReference type="Gene3D" id="1.10.580.10">
    <property type="entry name" value="Citrate Synthase, domain 1"/>
    <property type="match status" value="1"/>
</dbReference>
<dbReference type="NCBIfam" id="NF010635">
    <property type="entry name" value="PRK14032.1"/>
    <property type="match status" value="1"/>
</dbReference>
<dbReference type="PRINTS" id="PR00143">
    <property type="entry name" value="CITRTSNTHASE"/>
</dbReference>
<keyword evidence="3 5" id="KW-0808">Transferase</keyword>
<dbReference type="SUPFAM" id="SSF48256">
    <property type="entry name" value="Citrate synthase"/>
    <property type="match status" value="1"/>
</dbReference>
<sequence>MAISSGDTPEIKRLTSICASHSTIDSQLFTDYKVYRGLRAPDGRGVLTGLTEISDVMVNTEENGKFVPCPGALYYRGYNVKDIVADIIGSERFGFEEIIYLLLFGRLPDETDLSSFKDLIGSYRKLPPAFFRDIIMKSPSVDLMNSMARSVLTLYSYDPSADDLSLTNVLNQCLYLIATYPMLAVYSYQAYAYYKSDSNSFFIHDPDPKLSTAENILHMLRIDSRYSNLEARVLDLALILHAEHGGGNNSTFTTRLVTSTGTDTYSAMAAAMGSLKGPKHGGANIKVCRMFDDIKSNVRDWKDKDEVRSYLTKILDKEAFDRTGLIYGLGHAIYQVSDPRAEIFRNSVGKLSKAKGRDDEFALYSMVEEVGADLLRERRKTDKGVCANVDFYSGFCYQMLGLPTELFTPIFAVARIVGWSAHRLEEIINSSKIMRPAYKYVGTHRKYVPLGKRVGN</sequence>
<evidence type="ECO:0000256" key="6">
    <source>
        <dbReference type="PIRSR" id="PIRSR001369-1"/>
    </source>
</evidence>
<feature type="active site" evidence="6">
    <location>
        <position position="331"/>
    </location>
</feature>
<comment type="caution">
    <text evidence="7">The sequence shown here is derived from an EMBL/GenBank/DDBJ whole genome shotgun (WGS) entry which is preliminary data.</text>
</comment>
<dbReference type="InterPro" id="IPR002020">
    <property type="entry name" value="Citrate_synthase"/>
</dbReference>
<evidence type="ECO:0000256" key="4">
    <source>
        <dbReference type="ARBA" id="ARBA00049288"/>
    </source>
</evidence>
<comment type="catalytic activity">
    <reaction evidence="4">
        <text>oxaloacetate + acetyl-CoA + H2O = citrate + CoA + H(+)</text>
        <dbReference type="Rhea" id="RHEA:16845"/>
        <dbReference type="ChEBI" id="CHEBI:15377"/>
        <dbReference type="ChEBI" id="CHEBI:15378"/>
        <dbReference type="ChEBI" id="CHEBI:16452"/>
        <dbReference type="ChEBI" id="CHEBI:16947"/>
        <dbReference type="ChEBI" id="CHEBI:57287"/>
        <dbReference type="ChEBI" id="CHEBI:57288"/>
        <dbReference type="EC" id="2.3.3.16"/>
    </reaction>
</comment>
<dbReference type="PANTHER" id="PTHR11739:SF4">
    <property type="entry name" value="CITRATE SYNTHASE, PEROXISOMAL"/>
    <property type="match status" value="1"/>
</dbReference>
<evidence type="ECO:0000256" key="2">
    <source>
        <dbReference type="ARBA" id="ARBA00010566"/>
    </source>
</evidence>
<dbReference type="InterPro" id="IPR036969">
    <property type="entry name" value="Citrate_synthase_sf"/>
</dbReference>
<organism evidence="7 8">
    <name type="scientific">Candidatus Protoclostridium stercorigallinarum</name>
    <dbReference type="NCBI Taxonomy" id="2838741"/>
    <lineage>
        <taxon>Bacteria</taxon>
        <taxon>Bacillati</taxon>
        <taxon>Bacillota</taxon>
        <taxon>Clostridia</taxon>
        <taxon>Candidatus Protoclostridium</taxon>
    </lineage>
</organism>